<dbReference type="GO" id="GO:0055052">
    <property type="term" value="C:ATP-binding cassette (ABC) transporter complex, substrate-binding subunit-containing"/>
    <property type="evidence" value="ECO:0007669"/>
    <property type="project" value="TreeGrafter"/>
</dbReference>
<accession>A0A840RC28</accession>
<keyword evidence="5" id="KW-0762">Sugar transport</keyword>
<dbReference type="GO" id="GO:0015768">
    <property type="term" value="P:maltose transport"/>
    <property type="evidence" value="ECO:0007669"/>
    <property type="project" value="TreeGrafter"/>
</dbReference>
<evidence type="ECO:0000256" key="1">
    <source>
        <dbReference type="ARBA" id="ARBA00008520"/>
    </source>
</evidence>
<dbReference type="GO" id="GO:1901982">
    <property type="term" value="F:maltose binding"/>
    <property type="evidence" value="ECO:0007669"/>
    <property type="project" value="TreeGrafter"/>
</dbReference>
<feature type="signal peptide" evidence="4">
    <location>
        <begin position="1"/>
        <end position="27"/>
    </location>
</feature>
<feature type="chain" id="PRO_5032648092" evidence="4">
    <location>
        <begin position="28"/>
        <end position="415"/>
    </location>
</feature>
<gene>
    <name evidence="5" type="ORF">HNQ50_001628</name>
</gene>
<dbReference type="CDD" id="cd13585">
    <property type="entry name" value="PBP2_TMBP_like"/>
    <property type="match status" value="1"/>
</dbReference>
<proteinExistence type="inferred from homology"/>
<sequence>MKISAFVKRLAGVVGASALVVSSSAHAEEISFWVRAADQAFVEPMVKAWNDKHATKVALTVIPSDDFVTKFGTAVAGGAAPDVVAIDLIFVPAFAQAGQLSDLSAEVKALPYAKELSPSHMRLGAYNGKQYSVPFSAESSILLYNKQLFKRAGLNPDAPPKTMAEIQAAAKKITALGGGVKGFYFSGACGGCNIFTLTPYVWASGGDVLSADGKKETLDNPALRNTLTMYRQMWTDGLIPGGAKTDNGSNFINPFFTGKIGMMGSGAFSIGLLKKEHPEIDFGVTPLPGAKGGSASFAGGDSIAIPATSKNKKAAWEFITWCLSSDVQIDQFAKGGSIPVRADFANNTYAKQDARVGIVSAAMQSGRTPYSPYFNQLFNDPNGPWLAMIQEAVFGKGVDPAIKDAQGRFKQILGN</sequence>
<dbReference type="Pfam" id="PF01547">
    <property type="entry name" value="SBP_bac_1"/>
    <property type="match status" value="1"/>
</dbReference>
<organism evidence="5 6">
    <name type="scientific">Silvimonas terrae</name>
    <dbReference type="NCBI Taxonomy" id="300266"/>
    <lineage>
        <taxon>Bacteria</taxon>
        <taxon>Pseudomonadati</taxon>
        <taxon>Pseudomonadota</taxon>
        <taxon>Betaproteobacteria</taxon>
        <taxon>Neisseriales</taxon>
        <taxon>Chitinibacteraceae</taxon>
        <taxon>Silvimonas</taxon>
    </lineage>
</organism>
<evidence type="ECO:0000313" key="6">
    <source>
        <dbReference type="Proteomes" id="UP000543030"/>
    </source>
</evidence>
<reference evidence="5 6" key="1">
    <citation type="submission" date="2020-08" db="EMBL/GenBank/DDBJ databases">
        <title>Genomic Encyclopedia of Type Strains, Phase IV (KMG-IV): sequencing the most valuable type-strain genomes for metagenomic binning, comparative biology and taxonomic classification.</title>
        <authorList>
            <person name="Goeker M."/>
        </authorList>
    </citation>
    <scope>NUCLEOTIDE SEQUENCE [LARGE SCALE GENOMIC DNA]</scope>
    <source>
        <strain evidence="5 6">DSM 18233</strain>
    </source>
</reference>
<evidence type="ECO:0000256" key="3">
    <source>
        <dbReference type="ARBA" id="ARBA00022729"/>
    </source>
</evidence>
<evidence type="ECO:0000256" key="2">
    <source>
        <dbReference type="ARBA" id="ARBA00022448"/>
    </source>
</evidence>
<keyword evidence="6" id="KW-1185">Reference proteome</keyword>
<evidence type="ECO:0000313" key="5">
    <source>
        <dbReference type="EMBL" id="MBB5190905.1"/>
    </source>
</evidence>
<dbReference type="PANTHER" id="PTHR30061:SF50">
    <property type="entry name" value="MALTOSE_MALTODEXTRIN-BINDING PERIPLASMIC PROTEIN"/>
    <property type="match status" value="1"/>
</dbReference>
<dbReference type="AlphaFoldDB" id="A0A840RC28"/>
<dbReference type="PANTHER" id="PTHR30061">
    <property type="entry name" value="MALTOSE-BINDING PERIPLASMIC PROTEIN"/>
    <property type="match status" value="1"/>
</dbReference>
<dbReference type="Gene3D" id="3.40.190.10">
    <property type="entry name" value="Periplasmic binding protein-like II"/>
    <property type="match status" value="2"/>
</dbReference>
<evidence type="ECO:0000256" key="4">
    <source>
        <dbReference type="SAM" id="SignalP"/>
    </source>
</evidence>
<name>A0A840RC28_9NEIS</name>
<dbReference type="GO" id="GO:0042956">
    <property type="term" value="P:maltodextrin transmembrane transport"/>
    <property type="evidence" value="ECO:0007669"/>
    <property type="project" value="TreeGrafter"/>
</dbReference>
<comment type="caution">
    <text evidence="5">The sequence shown here is derived from an EMBL/GenBank/DDBJ whole genome shotgun (WGS) entry which is preliminary data.</text>
</comment>
<dbReference type="SUPFAM" id="SSF53850">
    <property type="entry name" value="Periplasmic binding protein-like II"/>
    <property type="match status" value="1"/>
</dbReference>
<dbReference type="EMBL" id="JACHHN010000003">
    <property type="protein sequence ID" value="MBB5190905.1"/>
    <property type="molecule type" value="Genomic_DNA"/>
</dbReference>
<keyword evidence="3 4" id="KW-0732">Signal</keyword>
<keyword evidence="2" id="KW-0813">Transport</keyword>
<dbReference type="Proteomes" id="UP000543030">
    <property type="component" value="Unassembled WGS sequence"/>
</dbReference>
<comment type="similarity">
    <text evidence="1">Belongs to the bacterial solute-binding protein 1 family.</text>
</comment>
<dbReference type="RefSeq" id="WP_184099373.1">
    <property type="nucleotide sequence ID" value="NZ_JACHHN010000003.1"/>
</dbReference>
<dbReference type="InterPro" id="IPR006059">
    <property type="entry name" value="SBP"/>
</dbReference>
<protein>
    <submittedName>
        <fullName evidence="5">Multiple sugar transport system substrate-binding protein</fullName>
    </submittedName>
</protein>